<comment type="caution">
    <text evidence="1">The sequence shown here is derived from an EMBL/GenBank/DDBJ whole genome shotgun (WGS) entry which is preliminary data.</text>
</comment>
<evidence type="ECO:0000313" key="2">
    <source>
        <dbReference type="Proteomes" id="UP000242656"/>
    </source>
</evidence>
<protein>
    <submittedName>
        <fullName evidence="1">Uncharacterized protein</fullName>
    </submittedName>
</protein>
<name>A0A2B0LTG0_BACCE</name>
<sequence length="63" mass="7455">MNLFSLSVFTQRGAKKGTDRFYLWTDPLFQQKKKAFLSFQFLKLFLKLIPNSNNSPNMFCFIP</sequence>
<evidence type="ECO:0000313" key="1">
    <source>
        <dbReference type="EMBL" id="PFK32195.1"/>
    </source>
</evidence>
<organism evidence="1 2">
    <name type="scientific">Bacillus cereus</name>
    <dbReference type="NCBI Taxonomy" id="1396"/>
    <lineage>
        <taxon>Bacteria</taxon>
        <taxon>Bacillati</taxon>
        <taxon>Bacillota</taxon>
        <taxon>Bacilli</taxon>
        <taxon>Bacillales</taxon>
        <taxon>Bacillaceae</taxon>
        <taxon>Bacillus</taxon>
        <taxon>Bacillus cereus group</taxon>
    </lineage>
</organism>
<dbReference type="Proteomes" id="UP000242656">
    <property type="component" value="Unassembled WGS sequence"/>
</dbReference>
<gene>
    <name evidence="1" type="ORF">COI93_19675</name>
</gene>
<proteinExistence type="predicted"/>
<dbReference type="AlphaFoldDB" id="A0A2B0LTG0"/>
<reference evidence="1 2" key="1">
    <citation type="submission" date="2017-09" db="EMBL/GenBank/DDBJ databases">
        <title>Large-scale bioinformatics analysis of Bacillus genomes uncovers conserved roles of natural products in bacterial physiology.</title>
        <authorList>
            <consortium name="Agbiome Team Llc"/>
            <person name="Bleich R.M."/>
            <person name="Grubbs K.J."/>
            <person name="Santa Maria K.C."/>
            <person name="Allen S.E."/>
            <person name="Farag S."/>
            <person name="Shank E.A."/>
            <person name="Bowers A."/>
        </authorList>
    </citation>
    <scope>NUCLEOTIDE SEQUENCE [LARGE SCALE GENOMIC DNA]</scope>
    <source>
        <strain evidence="1 2">AFS083043</strain>
    </source>
</reference>
<accession>A0A2B0LTG0</accession>
<dbReference type="EMBL" id="NUWN01000088">
    <property type="protein sequence ID" value="PFK32195.1"/>
    <property type="molecule type" value="Genomic_DNA"/>
</dbReference>